<sequence>MTATESKTASLAELNRVFWDANADTFLEQDWIKVFSEQLTRFLRAQAPNLGLRSRDTDPSSNPVRLLDYACASGGASWALSPYVDTILGIDIAPAIVQRYNDCAARLGYSPEQAHAVAGDLATNGELAAEGGFDVVIISMALHHLDDPRGMLKLLAKRVRPGGVVIAVEGVDYKATGSEVEGGVLEKGKEGKGEVGFEQHGGKAHEHDVHEHEVHQHEVLKTTNRHLVFSEELFRGWFRDAGCGEGKFIYIENEEVSHIPEEASGKAGGLDRKMVIASSVRKE</sequence>
<dbReference type="PANTHER" id="PTHR43861">
    <property type="entry name" value="TRANS-ACONITATE 2-METHYLTRANSFERASE-RELATED"/>
    <property type="match status" value="1"/>
</dbReference>
<dbReference type="GO" id="GO:0032259">
    <property type="term" value="P:methylation"/>
    <property type="evidence" value="ECO:0007669"/>
    <property type="project" value="UniProtKB-KW"/>
</dbReference>
<dbReference type="InterPro" id="IPR029063">
    <property type="entry name" value="SAM-dependent_MTases_sf"/>
</dbReference>
<proteinExistence type="predicted"/>
<keyword evidence="1" id="KW-0489">Methyltransferase</keyword>
<dbReference type="CDD" id="cd02440">
    <property type="entry name" value="AdoMet_MTases"/>
    <property type="match status" value="1"/>
</dbReference>
<dbReference type="SUPFAM" id="SSF53335">
    <property type="entry name" value="S-adenosyl-L-methionine-dependent methyltransferases"/>
    <property type="match status" value="1"/>
</dbReference>
<accession>A0AAD8UKD6</accession>
<organism evidence="1 2">
    <name type="scientific">Glomerella acutata</name>
    <name type="common">Colletotrichum acutatum</name>
    <dbReference type="NCBI Taxonomy" id="27357"/>
    <lineage>
        <taxon>Eukaryota</taxon>
        <taxon>Fungi</taxon>
        <taxon>Dikarya</taxon>
        <taxon>Ascomycota</taxon>
        <taxon>Pezizomycotina</taxon>
        <taxon>Sordariomycetes</taxon>
        <taxon>Hypocreomycetidae</taxon>
        <taxon>Glomerellales</taxon>
        <taxon>Glomerellaceae</taxon>
        <taxon>Colletotrichum</taxon>
        <taxon>Colletotrichum acutatum species complex</taxon>
    </lineage>
</organism>
<evidence type="ECO:0000313" key="1">
    <source>
        <dbReference type="EMBL" id="KAK1725571.1"/>
    </source>
</evidence>
<comment type="caution">
    <text evidence="1">The sequence shown here is derived from an EMBL/GenBank/DDBJ whole genome shotgun (WGS) entry which is preliminary data.</text>
</comment>
<keyword evidence="2" id="KW-1185">Reference proteome</keyword>
<dbReference type="AlphaFoldDB" id="A0AAD8UKD6"/>
<dbReference type="RefSeq" id="XP_060365626.1">
    <property type="nucleotide sequence ID" value="XM_060514077.1"/>
</dbReference>
<dbReference type="GO" id="GO:0008168">
    <property type="term" value="F:methyltransferase activity"/>
    <property type="evidence" value="ECO:0007669"/>
    <property type="project" value="UniProtKB-KW"/>
</dbReference>
<dbReference type="PANTHER" id="PTHR43861:SF1">
    <property type="entry name" value="TRANS-ACONITATE 2-METHYLTRANSFERASE"/>
    <property type="match status" value="1"/>
</dbReference>
<dbReference type="GeneID" id="85397975"/>
<dbReference type="EMBL" id="JAHMHS010000040">
    <property type="protein sequence ID" value="KAK1725571.1"/>
    <property type="molecule type" value="Genomic_DNA"/>
</dbReference>
<dbReference type="Gene3D" id="3.40.50.150">
    <property type="entry name" value="Vaccinia Virus protein VP39"/>
    <property type="match status" value="1"/>
</dbReference>
<gene>
    <name evidence="1" type="ORF">BDZ83DRAFT_751616</name>
</gene>
<reference evidence="1" key="1">
    <citation type="submission" date="2021-12" db="EMBL/GenBank/DDBJ databases">
        <title>Comparative genomics, transcriptomics and evolutionary studies reveal genomic signatures of adaptation to plant cell wall in hemibiotrophic fungi.</title>
        <authorList>
            <consortium name="DOE Joint Genome Institute"/>
            <person name="Baroncelli R."/>
            <person name="Diaz J.F."/>
            <person name="Benocci T."/>
            <person name="Peng M."/>
            <person name="Battaglia E."/>
            <person name="Haridas S."/>
            <person name="Andreopoulos W."/>
            <person name="Labutti K."/>
            <person name="Pangilinan J."/>
            <person name="Floch G.L."/>
            <person name="Makela M.R."/>
            <person name="Henrissat B."/>
            <person name="Grigoriev I.V."/>
            <person name="Crouch J.A."/>
            <person name="De Vries R.P."/>
            <person name="Sukno S.A."/>
            <person name="Thon M.R."/>
        </authorList>
    </citation>
    <scope>NUCLEOTIDE SEQUENCE</scope>
    <source>
        <strain evidence="1">CBS 112980</strain>
    </source>
</reference>
<name>A0AAD8UKD6_GLOAC</name>
<dbReference type="Proteomes" id="UP001244207">
    <property type="component" value="Unassembled WGS sequence"/>
</dbReference>
<evidence type="ECO:0000313" key="2">
    <source>
        <dbReference type="Proteomes" id="UP001244207"/>
    </source>
</evidence>
<keyword evidence="1" id="KW-0808">Transferase</keyword>
<dbReference type="Pfam" id="PF13489">
    <property type="entry name" value="Methyltransf_23"/>
    <property type="match status" value="1"/>
</dbReference>
<protein>
    <submittedName>
        <fullName evidence="1">Methyltransferase</fullName>
    </submittedName>
</protein>